<sequence>MPNKGKNDPQERHPNTLQTRTNTRSAGPVAENEETLDEFNARIRRERREERRRDRENRSNTHDSELSTLPSENSSDFSQSVIVGENTDTRPRGHNGNEESIHPEAASSTHDDLTDRDQVIMEETHSAENAKEEGDSEEDVLGEFIKNAAGEMPSG</sequence>
<dbReference type="AlphaFoldDB" id="A0A8J2JQV4"/>
<proteinExistence type="predicted"/>
<feature type="compositionally biased region" description="Basic and acidic residues" evidence="1">
    <location>
        <begin position="39"/>
        <end position="65"/>
    </location>
</feature>
<feature type="compositionally biased region" description="Basic and acidic residues" evidence="1">
    <location>
        <begin position="109"/>
        <end position="133"/>
    </location>
</feature>
<feature type="compositionally biased region" description="Polar residues" evidence="1">
    <location>
        <begin position="66"/>
        <end position="81"/>
    </location>
</feature>
<evidence type="ECO:0000313" key="2">
    <source>
        <dbReference type="EMBL" id="CAG7719669.1"/>
    </source>
</evidence>
<feature type="compositionally biased region" description="Polar residues" evidence="1">
    <location>
        <begin position="15"/>
        <end position="25"/>
    </location>
</feature>
<protein>
    <submittedName>
        <fullName evidence="2">Uncharacterized protein</fullName>
    </submittedName>
</protein>
<name>A0A8J2JQV4_9HEXA</name>
<feature type="compositionally biased region" description="Basic and acidic residues" evidence="1">
    <location>
        <begin position="1"/>
        <end position="14"/>
    </location>
</feature>
<organism evidence="2 3">
    <name type="scientific">Allacma fusca</name>
    <dbReference type="NCBI Taxonomy" id="39272"/>
    <lineage>
        <taxon>Eukaryota</taxon>
        <taxon>Metazoa</taxon>
        <taxon>Ecdysozoa</taxon>
        <taxon>Arthropoda</taxon>
        <taxon>Hexapoda</taxon>
        <taxon>Collembola</taxon>
        <taxon>Symphypleona</taxon>
        <taxon>Sminthuridae</taxon>
        <taxon>Allacma</taxon>
    </lineage>
</organism>
<feature type="region of interest" description="Disordered" evidence="1">
    <location>
        <begin position="1"/>
        <end position="155"/>
    </location>
</feature>
<reference evidence="2" key="1">
    <citation type="submission" date="2021-06" db="EMBL/GenBank/DDBJ databases">
        <authorList>
            <person name="Hodson N. C."/>
            <person name="Mongue J. A."/>
            <person name="Jaron S. K."/>
        </authorList>
    </citation>
    <scope>NUCLEOTIDE SEQUENCE</scope>
</reference>
<dbReference type="EMBL" id="CAJVCH010063390">
    <property type="protein sequence ID" value="CAG7719669.1"/>
    <property type="molecule type" value="Genomic_DNA"/>
</dbReference>
<evidence type="ECO:0000313" key="3">
    <source>
        <dbReference type="Proteomes" id="UP000708208"/>
    </source>
</evidence>
<accession>A0A8J2JQV4</accession>
<gene>
    <name evidence="2" type="ORF">AFUS01_LOCUS8981</name>
</gene>
<dbReference type="Proteomes" id="UP000708208">
    <property type="component" value="Unassembled WGS sequence"/>
</dbReference>
<feature type="compositionally biased region" description="Basic and acidic residues" evidence="1">
    <location>
        <begin position="87"/>
        <end position="102"/>
    </location>
</feature>
<keyword evidence="3" id="KW-1185">Reference proteome</keyword>
<evidence type="ECO:0000256" key="1">
    <source>
        <dbReference type="SAM" id="MobiDB-lite"/>
    </source>
</evidence>
<comment type="caution">
    <text evidence="2">The sequence shown here is derived from an EMBL/GenBank/DDBJ whole genome shotgun (WGS) entry which is preliminary data.</text>
</comment>